<name>A0A1D8TZH7_9CYAN</name>
<sequence>MGNSVICAVLGVSPMSDCIKTVIGNRSEGEHVLDEYLYIIYSPLMGNCLLYWKIVLMFKHCKTCSPADLGIEQLASKLIYLFLPIKKWTLSFSPHFNN</sequence>
<evidence type="ECO:0000313" key="2">
    <source>
        <dbReference type="Proteomes" id="UP000177870"/>
    </source>
</evidence>
<dbReference type="EMBL" id="CP017599">
    <property type="protein sequence ID" value="AOX03048.1"/>
    <property type="molecule type" value="Genomic_DNA"/>
</dbReference>
<accession>A0A1D8TZH7</accession>
<gene>
    <name evidence="1" type="ORF">BJP34_29615</name>
</gene>
<proteinExistence type="predicted"/>
<dbReference type="AlphaFoldDB" id="A0A1D8TZH7"/>
<protein>
    <submittedName>
        <fullName evidence="1">Uncharacterized protein</fullName>
    </submittedName>
</protein>
<evidence type="ECO:0000313" key="1">
    <source>
        <dbReference type="EMBL" id="AOX03048.1"/>
    </source>
</evidence>
<dbReference type="KEGG" id="mpro:BJP34_29615"/>
<reference evidence="2" key="1">
    <citation type="submission" date="2016-10" db="EMBL/GenBank/DDBJ databases">
        <title>Comparative genomics uncovers the prolific and rare metabolic potential of the cyanobacterial genus Moorea.</title>
        <authorList>
            <person name="Leao T."/>
            <person name="Castelao G."/>
            <person name="Korobeynikov A."/>
            <person name="Monroe E.A."/>
            <person name="Podell S."/>
            <person name="Glukhov E."/>
            <person name="Allen E."/>
            <person name="Gerwick W.H."/>
            <person name="Gerwick L."/>
        </authorList>
    </citation>
    <scope>NUCLEOTIDE SEQUENCE [LARGE SCALE GENOMIC DNA]</scope>
    <source>
        <strain evidence="2">PAL-8-15-08-1</strain>
    </source>
</reference>
<dbReference type="Proteomes" id="UP000177870">
    <property type="component" value="Chromosome"/>
</dbReference>
<organism evidence="1 2">
    <name type="scientific">Moorena producens PAL-8-15-08-1</name>
    <dbReference type="NCBI Taxonomy" id="1458985"/>
    <lineage>
        <taxon>Bacteria</taxon>
        <taxon>Bacillati</taxon>
        <taxon>Cyanobacteriota</taxon>
        <taxon>Cyanophyceae</taxon>
        <taxon>Coleofasciculales</taxon>
        <taxon>Coleofasciculaceae</taxon>
        <taxon>Moorena</taxon>
    </lineage>
</organism>